<dbReference type="EMBL" id="CDMY01000973">
    <property type="protein sequence ID" value="CEM38180.1"/>
    <property type="molecule type" value="Genomic_DNA"/>
</dbReference>
<accession>A0A0G4H394</accession>
<dbReference type="InParanoid" id="A0A0G4H394"/>
<dbReference type="Proteomes" id="UP000041254">
    <property type="component" value="Unassembled WGS sequence"/>
</dbReference>
<evidence type="ECO:0000313" key="2">
    <source>
        <dbReference type="Proteomes" id="UP000041254"/>
    </source>
</evidence>
<proteinExistence type="predicted"/>
<evidence type="ECO:0000313" key="1">
    <source>
        <dbReference type="EMBL" id="CEM38180.1"/>
    </source>
</evidence>
<keyword evidence="2" id="KW-1185">Reference proteome</keyword>
<dbReference type="AlphaFoldDB" id="A0A0G4H394"/>
<dbReference type="VEuPathDB" id="CryptoDB:Vbra_19535"/>
<gene>
    <name evidence="1" type="ORF">Vbra_19535</name>
</gene>
<reference evidence="1 2" key="1">
    <citation type="submission" date="2014-11" db="EMBL/GenBank/DDBJ databases">
        <authorList>
            <person name="Zhu J."/>
            <person name="Qi W."/>
            <person name="Song R."/>
        </authorList>
    </citation>
    <scope>NUCLEOTIDE SEQUENCE [LARGE SCALE GENOMIC DNA]</scope>
</reference>
<sequence>MLEEQRGQRKASGVVETQGAGGMSCDLIERPPYWYWHFCQTKQALRFIGARIDLLFFAGSGRENRQRTRIAGEKHRHLLQIGTLTPHPPPAPITRRSPWHPARQPIIRLGMVGARGAGGGLGSNTRGPSDVTTNYEWNSRVTGRSESDYVYAPDTQFHGDVLVLEERSSQRCRDVDQLSNRSEHAERQVAERIDHHAIEGWRRRLDDAQAGAGASPA</sequence>
<organism evidence="1 2">
    <name type="scientific">Vitrella brassicaformis (strain CCMP3155)</name>
    <dbReference type="NCBI Taxonomy" id="1169540"/>
    <lineage>
        <taxon>Eukaryota</taxon>
        <taxon>Sar</taxon>
        <taxon>Alveolata</taxon>
        <taxon>Colpodellida</taxon>
        <taxon>Vitrellaceae</taxon>
        <taxon>Vitrella</taxon>
    </lineage>
</organism>
<name>A0A0G4H394_VITBC</name>
<protein>
    <submittedName>
        <fullName evidence="1">Uncharacterized protein</fullName>
    </submittedName>
</protein>